<reference evidence="1" key="1">
    <citation type="submission" date="2020-11" db="EMBL/GenBank/DDBJ databases">
        <authorList>
            <consortium name="DOE Joint Genome Institute"/>
            <person name="Ahrendt S."/>
            <person name="Riley R."/>
            <person name="Andreopoulos W."/>
            <person name="LaButti K."/>
            <person name="Pangilinan J."/>
            <person name="Ruiz-duenas F.J."/>
            <person name="Barrasa J.M."/>
            <person name="Sanchez-Garcia M."/>
            <person name="Camarero S."/>
            <person name="Miyauchi S."/>
            <person name="Serrano A."/>
            <person name="Linde D."/>
            <person name="Babiker R."/>
            <person name="Drula E."/>
            <person name="Ayuso-Fernandez I."/>
            <person name="Pacheco R."/>
            <person name="Padilla G."/>
            <person name="Ferreira P."/>
            <person name="Barriuso J."/>
            <person name="Kellner H."/>
            <person name="Castanera R."/>
            <person name="Alfaro M."/>
            <person name="Ramirez L."/>
            <person name="Pisabarro A.G."/>
            <person name="Kuo A."/>
            <person name="Tritt A."/>
            <person name="Lipzen A."/>
            <person name="He G."/>
            <person name="Yan M."/>
            <person name="Ng V."/>
            <person name="Cullen D."/>
            <person name="Martin F."/>
            <person name="Rosso M.-N."/>
            <person name="Henrissat B."/>
            <person name="Hibbett D."/>
            <person name="Martinez A.T."/>
            <person name="Grigoriev I.V."/>
        </authorList>
    </citation>
    <scope>NUCLEOTIDE SEQUENCE</scope>
    <source>
        <strain evidence="1">AH 44721</strain>
    </source>
</reference>
<gene>
    <name evidence="1" type="ORF">CPB84DRAFT_1849629</name>
</gene>
<accession>A0A9P5TKT0</accession>
<proteinExistence type="predicted"/>
<protein>
    <submittedName>
        <fullName evidence="1">Uncharacterized protein</fullName>
    </submittedName>
</protein>
<comment type="caution">
    <text evidence="1">The sequence shown here is derived from an EMBL/GenBank/DDBJ whole genome shotgun (WGS) entry which is preliminary data.</text>
</comment>
<evidence type="ECO:0000313" key="2">
    <source>
        <dbReference type="Proteomes" id="UP000724874"/>
    </source>
</evidence>
<name>A0A9P5TKT0_GYMJU</name>
<dbReference type="AlphaFoldDB" id="A0A9P5TKT0"/>
<keyword evidence="2" id="KW-1185">Reference proteome</keyword>
<sequence>MQQSTSQPSATFSIHRSYGAYIDGVQEFPEVQELKERTGSESATVEVMIGRGTSEEEFNDVLMLLKDDALVPKLGVVSITADKVAWTTSYSASKVQGHLPRNITTVVTVYDSNKRIQSTVVRYDEDLPSFNLATLPVDAIDATDTSVTDVFCDPGLHVLILQPPRNRSVFVLNAQAFQEELIHSLQMSTGLRKVSVPIDYDARINEAEMFQYVQPPPNRKNTSGQRALEVGTVASARKAGLRQDDPVTPLA</sequence>
<dbReference type="Proteomes" id="UP000724874">
    <property type="component" value="Unassembled WGS sequence"/>
</dbReference>
<dbReference type="EMBL" id="JADNYJ010000085">
    <property type="protein sequence ID" value="KAF8888389.1"/>
    <property type="molecule type" value="Genomic_DNA"/>
</dbReference>
<organism evidence="1 2">
    <name type="scientific">Gymnopilus junonius</name>
    <name type="common">Spectacular rustgill mushroom</name>
    <name type="synonym">Gymnopilus spectabilis subsp. junonius</name>
    <dbReference type="NCBI Taxonomy" id="109634"/>
    <lineage>
        <taxon>Eukaryota</taxon>
        <taxon>Fungi</taxon>
        <taxon>Dikarya</taxon>
        <taxon>Basidiomycota</taxon>
        <taxon>Agaricomycotina</taxon>
        <taxon>Agaricomycetes</taxon>
        <taxon>Agaricomycetidae</taxon>
        <taxon>Agaricales</taxon>
        <taxon>Agaricineae</taxon>
        <taxon>Hymenogastraceae</taxon>
        <taxon>Gymnopilus</taxon>
    </lineage>
</organism>
<evidence type="ECO:0000313" key="1">
    <source>
        <dbReference type="EMBL" id="KAF8888389.1"/>
    </source>
</evidence>